<dbReference type="EMBL" id="CP142731">
    <property type="protein sequence ID" value="WUR03810.1"/>
    <property type="molecule type" value="Genomic_DNA"/>
</dbReference>
<dbReference type="RefSeq" id="XP_065329955.1">
    <property type="nucleotide sequence ID" value="XM_065473883.1"/>
</dbReference>
<evidence type="ECO:0000313" key="1">
    <source>
        <dbReference type="EMBL" id="WUR03810.1"/>
    </source>
</evidence>
<gene>
    <name evidence="1" type="ORF">VNE69_06129</name>
</gene>
<dbReference type="KEGG" id="vnx:VNE69_06129"/>
<dbReference type="GeneID" id="90541626"/>
<sequence length="272" mass="32317">METYKDSCLEIYKEISSYQNCTTYSFLLFHNKIAIYYLSFHIKNDTCFIDKLDSTGHSLKCKSKDFILTILSEYCKTCRIIYCFSLSKLVYVFRNENKKVLNDIKQYWIDIFRMYNDKANMFVLQFNSKNYLKDIYKSSKEIVRFNDDPVSKILENVGDLELDKLYEILSCRNDFMKGSLIYLVKNDKLIELNAVKESSLIGQDKIPHTCEVNTLEEQLLELSFNGEEDILESSKKLYDNLKTEKFFIKIFNRPEKTKKEESKTILKVKRRK</sequence>
<protein>
    <submittedName>
        <fullName evidence="1">Histone acetlytransferase RTT109</fullName>
    </submittedName>
</protein>
<keyword evidence="2" id="KW-1185">Reference proteome</keyword>
<accession>A0AAX4JCW1</accession>
<evidence type="ECO:0000313" key="2">
    <source>
        <dbReference type="Proteomes" id="UP001334084"/>
    </source>
</evidence>
<reference evidence="1" key="1">
    <citation type="journal article" date="2024" name="BMC Genomics">
        <title>Functional annotation of a divergent genome using sequence and structure-based similarity.</title>
        <authorList>
            <person name="Svedberg D."/>
            <person name="Winiger R.R."/>
            <person name="Berg A."/>
            <person name="Sharma H."/>
            <person name="Tellgren-Roth C."/>
            <person name="Debrunner-Vossbrinck B.A."/>
            <person name="Vossbrinck C.R."/>
            <person name="Barandun J."/>
        </authorList>
    </citation>
    <scope>NUCLEOTIDE SEQUENCE</scope>
    <source>
        <strain evidence="1">Illinois isolate</strain>
    </source>
</reference>
<dbReference type="Proteomes" id="UP001334084">
    <property type="component" value="Chromosome 6"/>
</dbReference>
<proteinExistence type="predicted"/>
<dbReference type="AlphaFoldDB" id="A0AAX4JCW1"/>
<name>A0AAX4JCW1_9MICR</name>
<organism evidence="1 2">
    <name type="scientific">Vairimorpha necatrix</name>
    <dbReference type="NCBI Taxonomy" id="6039"/>
    <lineage>
        <taxon>Eukaryota</taxon>
        <taxon>Fungi</taxon>
        <taxon>Fungi incertae sedis</taxon>
        <taxon>Microsporidia</taxon>
        <taxon>Nosematidae</taxon>
        <taxon>Vairimorpha</taxon>
    </lineage>
</organism>